<evidence type="ECO:0000313" key="1">
    <source>
        <dbReference type="EMBL" id="BDP41216.1"/>
    </source>
</evidence>
<accession>A0ABN6RHM7</accession>
<sequence>MTNVTKTGATQKPKIKVEVVPKGEYKPGPKIKMPPGVTAIFAKHQALGGDTGLLGKATGPEQMTPNGQGWYRHYQHGSIYWTSAAGAFEVHGDIRAKWETLGWETSFLGFPITDETTTPDGVGRFNHFQGGSIYWTPATGAHEVHGDIRTKWSALGWERSYLGYPMSDEQTTPDGIGRYSDFEHGQITWSPALGAAVSFTSYDPAAGGGGGVKPQGLPGNGEPEVRRRLVCSAHMDLTDDESWPWHDEHSSADGTNEAVLTTDLPQDVLTMSDGAGGELRVELKLIAQVRSNGDVLVKGNLDLFEGTSEQNNDLDGNETFNILVPRDGITSEQVTVRNEDEGGDLAVVSMNFSNYAI</sequence>
<dbReference type="InterPro" id="IPR013207">
    <property type="entry name" value="LGFP"/>
</dbReference>
<dbReference type="Pfam" id="PF08310">
    <property type="entry name" value="LGFP"/>
    <property type="match status" value="3"/>
</dbReference>
<dbReference type="RefSeq" id="WP_264776994.1">
    <property type="nucleotide sequence ID" value="NZ_AP026560.1"/>
</dbReference>
<proteinExistence type="predicted"/>
<evidence type="ECO:0000313" key="2">
    <source>
        <dbReference type="Proteomes" id="UP001064971"/>
    </source>
</evidence>
<dbReference type="Proteomes" id="UP001064971">
    <property type="component" value="Chromosome"/>
</dbReference>
<protein>
    <submittedName>
        <fullName evidence="1">Uncharacterized protein</fullName>
    </submittedName>
</protein>
<keyword evidence="2" id="KW-1185">Reference proteome</keyword>
<organism evidence="1 2">
    <name type="scientific">Deinococcus aetherius</name>
    <dbReference type="NCBI Taxonomy" id="200252"/>
    <lineage>
        <taxon>Bacteria</taxon>
        <taxon>Thermotogati</taxon>
        <taxon>Deinococcota</taxon>
        <taxon>Deinococci</taxon>
        <taxon>Deinococcales</taxon>
        <taxon>Deinococcaceae</taxon>
        <taxon>Deinococcus</taxon>
    </lineage>
</organism>
<gene>
    <name evidence="1" type="ORF">DAETH_11850</name>
</gene>
<dbReference type="EMBL" id="AP026560">
    <property type="protein sequence ID" value="BDP41216.1"/>
    <property type="molecule type" value="Genomic_DNA"/>
</dbReference>
<reference evidence="1" key="1">
    <citation type="submission" date="2022-07" db="EMBL/GenBank/DDBJ databases">
        <title>Complete Genome Sequence of the Radioresistant Bacterium Deinococcus aetherius ST0316, Isolated from the Air Dust collected in Lower Stratosphere above Japan.</title>
        <authorList>
            <person name="Satoh K."/>
            <person name="Hagiwara K."/>
            <person name="Katsumata K."/>
            <person name="Kubo A."/>
            <person name="Yokobori S."/>
            <person name="Yamagishi A."/>
            <person name="Oono Y."/>
            <person name="Narumi I."/>
        </authorList>
    </citation>
    <scope>NUCLEOTIDE SEQUENCE</scope>
    <source>
        <strain evidence="1">ST0316</strain>
    </source>
</reference>
<name>A0ABN6RHM7_9DEIO</name>